<dbReference type="RefSeq" id="WP_156041155.1">
    <property type="nucleotide sequence ID" value="NZ_ASRX01000045.1"/>
</dbReference>
<evidence type="ECO:0000313" key="5">
    <source>
        <dbReference type="EMBL" id="EYF03501.1"/>
    </source>
</evidence>
<dbReference type="PANTHER" id="PTHR43037:SF5">
    <property type="entry name" value="FERULOYL ESTERASE"/>
    <property type="match status" value="1"/>
</dbReference>
<dbReference type="InterPro" id="IPR029058">
    <property type="entry name" value="AB_hydrolase_fold"/>
</dbReference>
<name>A0A017T4L1_9BACT</name>
<sequence>MKKAHALVALLALAPVVAPGEEVAEAASSGALAASRCSQSALKVTCARQTLYVTTAPAIQRKVHYQTPLGTPPAGGWPVVFMFQGSLFSSELSFDASRLHPFGAYYQTLTLKKLLDAGYAVVAPEAHLGGNTFWDTNVPPWSVAWSGSPDDRFMLAIFDAIEAGTFGQLDPDRLYATGISSGGYMTSRMAVSYPGRFKALAIQSASYATCSGPLCAVPQTLPADHPPTLFLHGAIDATVPIWTMYPYRDALEDAGHVVSTVVHTTAGHEWIPEAPDAVVAWFDASP</sequence>
<feature type="signal peptide" evidence="3">
    <location>
        <begin position="1"/>
        <end position="20"/>
    </location>
</feature>
<dbReference type="OrthoDB" id="9765647at2"/>
<dbReference type="STRING" id="1192034.CAP_5485"/>
<dbReference type="InterPro" id="IPR050955">
    <property type="entry name" value="Plant_Biomass_Hydrol_Est"/>
</dbReference>
<dbReference type="Proteomes" id="UP000019678">
    <property type="component" value="Unassembled WGS sequence"/>
</dbReference>
<dbReference type="PANTHER" id="PTHR43037">
    <property type="entry name" value="UNNAMED PRODUCT-RELATED"/>
    <property type="match status" value="1"/>
</dbReference>
<keyword evidence="6" id="KW-1185">Reference proteome</keyword>
<keyword evidence="2" id="KW-0378">Hydrolase</keyword>
<accession>A0A017T4L1</accession>
<dbReference type="Pfam" id="PF00326">
    <property type="entry name" value="Peptidase_S9"/>
    <property type="match status" value="1"/>
</dbReference>
<keyword evidence="1 3" id="KW-0732">Signal</keyword>
<dbReference type="GO" id="GO:0006508">
    <property type="term" value="P:proteolysis"/>
    <property type="evidence" value="ECO:0007669"/>
    <property type="project" value="InterPro"/>
</dbReference>
<dbReference type="Gene3D" id="3.40.50.1820">
    <property type="entry name" value="alpha/beta hydrolase"/>
    <property type="match status" value="1"/>
</dbReference>
<comment type="caution">
    <text evidence="5">The sequence shown here is derived from an EMBL/GenBank/DDBJ whole genome shotgun (WGS) entry which is preliminary data.</text>
</comment>
<proteinExistence type="predicted"/>
<dbReference type="GO" id="GO:0008236">
    <property type="term" value="F:serine-type peptidase activity"/>
    <property type="evidence" value="ECO:0007669"/>
    <property type="project" value="InterPro"/>
</dbReference>
<gene>
    <name evidence="5" type="ORF">CAP_5485</name>
</gene>
<dbReference type="eggNOG" id="COG0412">
    <property type="taxonomic scope" value="Bacteria"/>
</dbReference>
<dbReference type="SUPFAM" id="SSF53474">
    <property type="entry name" value="alpha/beta-Hydrolases"/>
    <property type="match status" value="1"/>
</dbReference>
<dbReference type="EMBL" id="ASRX01000045">
    <property type="protein sequence ID" value="EYF03501.1"/>
    <property type="molecule type" value="Genomic_DNA"/>
</dbReference>
<organism evidence="5 6">
    <name type="scientific">Chondromyces apiculatus DSM 436</name>
    <dbReference type="NCBI Taxonomy" id="1192034"/>
    <lineage>
        <taxon>Bacteria</taxon>
        <taxon>Pseudomonadati</taxon>
        <taxon>Myxococcota</taxon>
        <taxon>Polyangia</taxon>
        <taxon>Polyangiales</taxon>
        <taxon>Polyangiaceae</taxon>
        <taxon>Chondromyces</taxon>
    </lineage>
</organism>
<evidence type="ECO:0000256" key="3">
    <source>
        <dbReference type="SAM" id="SignalP"/>
    </source>
</evidence>
<evidence type="ECO:0000256" key="2">
    <source>
        <dbReference type="ARBA" id="ARBA00022801"/>
    </source>
</evidence>
<evidence type="ECO:0000313" key="6">
    <source>
        <dbReference type="Proteomes" id="UP000019678"/>
    </source>
</evidence>
<feature type="domain" description="Peptidase S9 prolyl oligopeptidase catalytic" evidence="4">
    <location>
        <begin position="167"/>
        <end position="206"/>
    </location>
</feature>
<reference evidence="5 6" key="1">
    <citation type="submission" date="2013-05" db="EMBL/GenBank/DDBJ databases">
        <title>Genome assembly of Chondromyces apiculatus DSM 436.</title>
        <authorList>
            <person name="Sharma G."/>
            <person name="Khatri I."/>
            <person name="Kaur C."/>
            <person name="Mayilraj S."/>
            <person name="Subramanian S."/>
        </authorList>
    </citation>
    <scope>NUCLEOTIDE SEQUENCE [LARGE SCALE GENOMIC DNA]</scope>
    <source>
        <strain evidence="5 6">DSM 436</strain>
    </source>
</reference>
<evidence type="ECO:0000259" key="4">
    <source>
        <dbReference type="Pfam" id="PF00326"/>
    </source>
</evidence>
<feature type="chain" id="PRO_5001496902" evidence="3">
    <location>
        <begin position="21"/>
        <end position="286"/>
    </location>
</feature>
<protein>
    <submittedName>
        <fullName evidence="5">Poly(3-hydroxyoctanoate) depolymerase</fullName>
    </submittedName>
</protein>
<dbReference type="AlphaFoldDB" id="A0A017T4L1"/>
<dbReference type="InterPro" id="IPR001375">
    <property type="entry name" value="Peptidase_S9_cat"/>
</dbReference>
<evidence type="ECO:0000256" key="1">
    <source>
        <dbReference type="ARBA" id="ARBA00022729"/>
    </source>
</evidence>